<dbReference type="Gene3D" id="1.10.20.10">
    <property type="entry name" value="Histone, subunit A"/>
    <property type="match status" value="1"/>
</dbReference>
<organism evidence="7 8">
    <name type="scientific">Senna tora</name>
    <dbReference type="NCBI Taxonomy" id="362788"/>
    <lineage>
        <taxon>Eukaryota</taxon>
        <taxon>Viridiplantae</taxon>
        <taxon>Streptophyta</taxon>
        <taxon>Embryophyta</taxon>
        <taxon>Tracheophyta</taxon>
        <taxon>Spermatophyta</taxon>
        <taxon>Magnoliopsida</taxon>
        <taxon>eudicotyledons</taxon>
        <taxon>Gunneridae</taxon>
        <taxon>Pentapetalae</taxon>
        <taxon>rosids</taxon>
        <taxon>fabids</taxon>
        <taxon>Fabales</taxon>
        <taxon>Fabaceae</taxon>
        <taxon>Caesalpinioideae</taxon>
        <taxon>Cassia clade</taxon>
        <taxon>Senna</taxon>
    </lineage>
</organism>
<evidence type="ECO:0000259" key="6">
    <source>
        <dbReference type="Pfam" id="PF07524"/>
    </source>
</evidence>
<protein>
    <submittedName>
        <fullName evidence="7">Transcription initiation factor TFIID subunit 8, putative isoform 1</fullName>
    </submittedName>
</protein>
<dbReference type="PANTHER" id="PTHR37604">
    <property type="entry name" value="TRANSCRIPTION INITIATION FACTOR TFIID SUBUNIT"/>
    <property type="match status" value="1"/>
</dbReference>
<dbReference type="PANTHER" id="PTHR37604:SF1">
    <property type="entry name" value="TRANSCRIPTION INITIATION FACTOR TFIID SUBUNIT"/>
    <property type="match status" value="1"/>
</dbReference>
<evidence type="ECO:0000313" key="8">
    <source>
        <dbReference type="Proteomes" id="UP000634136"/>
    </source>
</evidence>
<dbReference type="AlphaFoldDB" id="A0A834T4I1"/>
<proteinExistence type="predicted"/>
<dbReference type="InterPro" id="IPR006565">
    <property type="entry name" value="BTP"/>
</dbReference>
<feature type="region of interest" description="Disordered" evidence="5">
    <location>
        <begin position="123"/>
        <end position="147"/>
    </location>
</feature>
<gene>
    <name evidence="7" type="ORF">G2W53_036142</name>
</gene>
<evidence type="ECO:0000256" key="5">
    <source>
        <dbReference type="SAM" id="MobiDB-lite"/>
    </source>
</evidence>
<evidence type="ECO:0000256" key="3">
    <source>
        <dbReference type="ARBA" id="ARBA00023163"/>
    </source>
</evidence>
<name>A0A834T4I1_9FABA</name>
<keyword evidence="3" id="KW-0804">Transcription</keyword>
<feature type="compositionally biased region" description="Basic and acidic residues" evidence="5">
    <location>
        <begin position="611"/>
        <end position="620"/>
    </location>
</feature>
<keyword evidence="4" id="KW-0539">Nucleus</keyword>
<dbReference type="EMBL" id="JAAIUW010000011">
    <property type="protein sequence ID" value="KAF7809399.1"/>
    <property type="molecule type" value="Genomic_DNA"/>
</dbReference>
<dbReference type="GO" id="GO:0005634">
    <property type="term" value="C:nucleus"/>
    <property type="evidence" value="ECO:0007669"/>
    <property type="project" value="UniProtKB-SubCell"/>
</dbReference>
<dbReference type="GO" id="GO:0046982">
    <property type="term" value="F:protein heterodimerization activity"/>
    <property type="evidence" value="ECO:0007669"/>
    <property type="project" value="InterPro"/>
</dbReference>
<dbReference type="Proteomes" id="UP000634136">
    <property type="component" value="Unassembled WGS sequence"/>
</dbReference>
<accession>A0A834T4I1</accession>
<sequence length="627" mass="70252">MALLGDDGRGYELARKLESFGVWRTWLGDSTYANFVQFLASPSTWDSFIRPDDSKSRVHIQLQLRVRALLFDKATASLFFRSTTSTSLPSASPISVSNLNPAYLQLHGDDVYFTLENSVQDGVQQREGGASSKNQSKTASATGSRYVDSELDSMSQRYRNEELPDTWYNQFIEKYKANKPYRLVLGDRESQKRSPEEMATYLSCISNHKKMRVAFKQDQHAGFANSVTEHASNMQPNGGNSIADDSFIFPEIMFTLNCVPDSALPSISRVENNQKVKLIGALDTLPPVTTRSPVMIERLGIRPEYLNMEHGGSLYRGKIGPEGNRKLFGHEQASKMSQKVVARLLTGVGFEATMEGPIEVFSQLMSCHISKLGRTLKVLTDNYRKQCSATELIKMLLKTVGYSNFGPLVDLVKDGSKNIVQQSLPQMHGIQSQVLPQQQSSLRLPQQGENAGAGSFKDPLKTNYPVKACFHVQRQMNPQMQQILHSHNLAFQQQQQQQLQLERMRRRQASTPRPAMDIDKDRPLVQVKLENPSDLPIDGNTFNAINARHPQMQFRQQQLAALSSFHSQSSNQFRQMGSPQIPSMQSPNMSMVRAPPVKVEGFQELMGGDSSAKHDSEENRLTSPSGK</sequence>
<evidence type="ECO:0000256" key="2">
    <source>
        <dbReference type="ARBA" id="ARBA00023015"/>
    </source>
</evidence>
<feature type="compositionally biased region" description="Polar residues" evidence="5">
    <location>
        <begin position="131"/>
        <end position="143"/>
    </location>
</feature>
<evidence type="ECO:0000256" key="1">
    <source>
        <dbReference type="ARBA" id="ARBA00004123"/>
    </source>
</evidence>
<reference evidence="7" key="1">
    <citation type="submission" date="2020-09" db="EMBL/GenBank/DDBJ databases">
        <title>Genome-Enabled Discovery of Anthraquinone Biosynthesis in Senna tora.</title>
        <authorList>
            <person name="Kang S.-H."/>
            <person name="Pandey R.P."/>
            <person name="Lee C.-M."/>
            <person name="Sim J.-S."/>
            <person name="Jeong J.-T."/>
            <person name="Choi B.-S."/>
            <person name="Jung M."/>
            <person name="Ginzburg D."/>
            <person name="Zhao K."/>
            <person name="Won S.Y."/>
            <person name="Oh T.-J."/>
            <person name="Yu Y."/>
            <person name="Kim N.-H."/>
            <person name="Lee O.R."/>
            <person name="Lee T.-H."/>
            <person name="Bashyal P."/>
            <person name="Kim T.-S."/>
            <person name="Lee W.-H."/>
            <person name="Kawkins C."/>
            <person name="Kim C.-K."/>
            <person name="Kim J.S."/>
            <person name="Ahn B.O."/>
            <person name="Rhee S.Y."/>
            <person name="Sohng J.K."/>
        </authorList>
    </citation>
    <scope>NUCLEOTIDE SEQUENCE</scope>
    <source>
        <tissue evidence="7">Leaf</tissue>
    </source>
</reference>
<evidence type="ECO:0000256" key="4">
    <source>
        <dbReference type="ARBA" id="ARBA00023242"/>
    </source>
</evidence>
<feature type="domain" description="Bromodomain associated" evidence="6">
    <location>
        <begin position="332"/>
        <end position="402"/>
    </location>
</feature>
<comment type="subcellular location">
    <subcellularLocation>
        <location evidence="1">Nucleus</location>
    </subcellularLocation>
</comment>
<dbReference type="Pfam" id="PF07524">
    <property type="entry name" value="Bromo_TP"/>
    <property type="match status" value="1"/>
</dbReference>
<feature type="region of interest" description="Disordered" evidence="5">
    <location>
        <begin position="601"/>
        <end position="627"/>
    </location>
</feature>
<evidence type="ECO:0000313" key="7">
    <source>
        <dbReference type="EMBL" id="KAF7809399.1"/>
    </source>
</evidence>
<keyword evidence="8" id="KW-1185">Reference proteome</keyword>
<dbReference type="OrthoDB" id="1906016at2759"/>
<keyword evidence="2" id="KW-0805">Transcription regulation</keyword>
<comment type="caution">
    <text evidence="7">The sequence shown here is derived from an EMBL/GenBank/DDBJ whole genome shotgun (WGS) entry which is preliminary data.</text>
</comment>
<dbReference type="InterPro" id="IPR009072">
    <property type="entry name" value="Histone-fold"/>
</dbReference>